<comment type="subcellular location">
    <subcellularLocation>
        <location evidence="2">Chromosome</location>
        <location evidence="2">Centromere</location>
        <location evidence="2">Kinetochore</location>
    </subcellularLocation>
    <subcellularLocation>
        <location evidence="1">Nucleus</location>
    </subcellularLocation>
</comment>
<keyword evidence="4" id="KW-0995">Kinetochore</keyword>
<evidence type="ECO:0000256" key="2">
    <source>
        <dbReference type="ARBA" id="ARBA00004629"/>
    </source>
</evidence>
<dbReference type="GO" id="GO:0000776">
    <property type="term" value="C:kinetochore"/>
    <property type="evidence" value="ECO:0007669"/>
    <property type="project" value="UniProtKB-KW"/>
</dbReference>
<gene>
    <name evidence="10" type="ORF">G7K_1899-t1</name>
</gene>
<evidence type="ECO:0000256" key="7">
    <source>
        <dbReference type="ARBA" id="ARBA00025735"/>
    </source>
</evidence>
<dbReference type="OMA" id="VEWANDE"/>
<keyword evidence="8" id="KW-0175">Coiled coil</keyword>
<name>A0A0E9NE62_SAICN</name>
<comment type="caution">
    <text evidence="10">The sequence shown here is derived from an EMBL/GenBank/DDBJ whole genome shotgun (WGS) entry which is preliminary data.</text>
</comment>
<dbReference type="RefSeq" id="XP_019020989.1">
    <property type="nucleotide sequence ID" value="XM_019166512.1"/>
</dbReference>
<evidence type="ECO:0000256" key="8">
    <source>
        <dbReference type="SAM" id="Coils"/>
    </source>
</evidence>
<keyword evidence="3" id="KW-0158">Chromosome</keyword>
<dbReference type="Proteomes" id="UP000033140">
    <property type="component" value="Unassembled WGS sequence"/>
</dbReference>
<evidence type="ECO:0000313" key="10">
    <source>
        <dbReference type="EMBL" id="GAO47700.1"/>
    </source>
</evidence>
<evidence type="ECO:0000256" key="5">
    <source>
        <dbReference type="ARBA" id="ARBA00023242"/>
    </source>
</evidence>
<dbReference type="GO" id="GO:0051382">
    <property type="term" value="P:kinetochore assembly"/>
    <property type="evidence" value="ECO:0007669"/>
    <property type="project" value="InterPro"/>
</dbReference>
<evidence type="ECO:0000259" key="9">
    <source>
        <dbReference type="Pfam" id="PF05837"/>
    </source>
</evidence>
<evidence type="ECO:0000313" key="11">
    <source>
        <dbReference type="Proteomes" id="UP000033140"/>
    </source>
</evidence>
<dbReference type="EMBL" id="BACD03000010">
    <property type="protein sequence ID" value="GAO47700.1"/>
    <property type="molecule type" value="Genomic_DNA"/>
</dbReference>
<keyword evidence="5" id="KW-0539">Nucleus</keyword>
<reference evidence="10 11" key="3">
    <citation type="journal article" date="2015" name="Genome Announc.">
        <title>Draft Genome Sequence of the Archiascomycetous Yeast Saitoella complicata.</title>
        <authorList>
            <person name="Yamauchi K."/>
            <person name="Kondo S."/>
            <person name="Hamamoto M."/>
            <person name="Takahashi Y."/>
            <person name="Ogura Y."/>
            <person name="Hayashi T."/>
            <person name="Nishida H."/>
        </authorList>
    </citation>
    <scope>NUCLEOTIDE SEQUENCE [LARGE SCALE GENOMIC DNA]</scope>
    <source>
        <strain evidence="10 11">NRRL Y-17804</strain>
    </source>
</reference>
<sequence>MSTLDSITNVCHEILPSVASYTVGFAHFRPESEGGFSEKERVVLELLERLDSLREEARALVSADSQTQDTETAESEAATSLFPHLVATQTTIANPILRAIHSPSNPALRTASTSSTKAQATPQDTALLSLLQHRDRVGSTLLHTINTQRDLTNELSALELRSLAQLSQNRTLVARIHDLTSQQNHNEDDAEGDRELRSASERVGVVRSALRGLVLESGVDWVGEEGLRGVMLGIEEDE</sequence>
<evidence type="ECO:0000256" key="3">
    <source>
        <dbReference type="ARBA" id="ARBA00022454"/>
    </source>
</evidence>
<dbReference type="InterPro" id="IPR008426">
    <property type="entry name" value="CENP-H_C"/>
</dbReference>
<dbReference type="Pfam" id="PF05837">
    <property type="entry name" value="CENP-H"/>
    <property type="match status" value="1"/>
</dbReference>
<comment type="similarity">
    <text evidence="7">Belongs to the CENP-H/MCM16 family.</text>
</comment>
<evidence type="ECO:0000256" key="6">
    <source>
        <dbReference type="ARBA" id="ARBA00023328"/>
    </source>
</evidence>
<evidence type="ECO:0000256" key="4">
    <source>
        <dbReference type="ARBA" id="ARBA00022838"/>
    </source>
</evidence>
<accession>A0A0E9NE62</accession>
<feature type="coiled-coil region" evidence="8">
    <location>
        <begin position="36"/>
        <end position="63"/>
    </location>
</feature>
<evidence type="ECO:0000256" key="1">
    <source>
        <dbReference type="ARBA" id="ARBA00004123"/>
    </source>
</evidence>
<proteinExistence type="inferred from homology"/>
<dbReference type="GO" id="GO:0005634">
    <property type="term" value="C:nucleus"/>
    <property type="evidence" value="ECO:0007669"/>
    <property type="project" value="UniProtKB-SubCell"/>
</dbReference>
<feature type="domain" description="Centromere protein H C-terminal" evidence="9">
    <location>
        <begin position="43"/>
        <end position="233"/>
    </location>
</feature>
<organism evidence="10 11">
    <name type="scientific">Saitoella complicata (strain BCRC 22490 / CBS 7301 / JCM 7358 / NBRC 10748 / NRRL Y-17804)</name>
    <dbReference type="NCBI Taxonomy" id="698492"/>
    <lineage>
        <taxon>Eukaryota</taxon>
        <taxon>Fungi</taxon>
        <taxon>Dikarya</taxon>
        <taxon>Ascomycota</taxon>
        <taxon>Taphrinomycotina</taxon>
        <taxon>Taphrinomycotina incertae sedis</taxon>
        <taxon>Saitoella</taxon>
    </lineage>
</organism>
<protein>
    <recommendedName>
        <fullName evidence="9">Centromere protein H C-terminal domain-containing protein</fullName>
    </recommendedName>
</protein>
<reference evidence="10 11" key="2">
    <citation type="journal article" date="2014" name="J. Gen. Appl. Microbiol.">
        <title>The early diverging ascomycetous budding yeast Saitoella complicata has three histone deacetylases belonging to the Clr6, Hos2, and Rpd3 lineages.</title>
        <authorList>
            <person name="Nishida H."/>
            <person name="Matsumoto T."/>
            <person name="Kondo S."/>
            <person name="Hamamoto M."/>
            <person name="Yoshikawa H."/>
        </authorList>
    </citation>
    <scope>NUCLEOTIDE SEQUENCE [LARGE SCALE GENOMIC DNA]</scope>
    <source>
        <strain evidence="10 11">NRRL Y-17804</strain>
    </source>
</reference>
<dbReference type="AlphaFoldDB" id="A0A0E9NE62"/>
<keyword evidence="6" id="KW-0137">Centromere</keyword>
<reference evidence="10 11" key="1">
    <citation type="journal article" date="2011" name="J. Gen. Appl. Microbiol.">
        <title>Draft genome sequencing of the enigmatic yeast Saitoella complicata.</title>
        <authorList>
            <person name="Nishida H."/>
            <person name="Hamamoto M."/>
            <person name="Sugiyama J."/>
        </authorList>
    </citation>
    <scope>NUCLEOTIDE SEQUENCE [LARGE SCALE GENOMIC DNA]</scope>
    <source>
        <strain evidence="10 11">NRRL Y-17804</strain>
    </source>
</reference>
<keyword evidence="11" id="KW-1185">Reference proteome</keyword>
<dbReference type="OrthoDB" id="2274804at2759"/>